<gene>
    <name evidence="4" type="ORF">AKO1_000788</name>
</gene>
<dbReference type="Pfam" id="PF03194">
    <property type="entry name" value="LUC7"/>
    <property type="match status" value="1"/>
</dbReference>
<dbReference type="GO" id="GO:0003729">
    <property type="term" value="F:mRNA binding"/>
    <property type="evidence" value="ECO:0007669"/>
    <property type="project" value="InterPro"/>
</dbReference>
<feature type="compositionally biased region" description="Basic and acidic residues" evidence="3">
    <location>
        <begin position="222"/>
        <end position="241"/>
    </location>
</feature>
<reference evidence="4 5" key="1">
    <citation type="submission" date="2024-03" db="EMBL/GenBank/DDBJ databases">
        <title>The Acrasis kona genome and developmental transcriptomes reveal deep origins of eukaryotic multicellular pathways.</title>
        <authorList>
            <person name="Sheikh S."/>
            <person name="Fu C.-J."/>
            <person name="Brown M.W."/>
            <person name="Baldauf S.L."/>
        </authorList>
    </citation>
    <scope>NUCLEOTIDE SEQUENCE [LARGE SCALE GENOMIC DNA]</scope>
    <source>
        <strain evidence="4 5">ATCC MYA-3509</strain>
    </source>
</reference>
<dbReference type="GO" id="GO:0005685">
    <property type="term" value="C:U1 snRNP"/>
    <property type="evidence" value="ECO:0007669"/>
    <property type="project" value="InterPro"/>
</dbReference>
<keyword evidence="5" id="KW-1185">Reference proteome</keyword>
<name>A0AAW2ZD76_9EUKA</name>
<dbReference type="GO" id="GO:0006376">
    <property type="term" value="P:mRNA splice site recognition"/>
    <property type="evidence" value="ECO:0007669"/>
    <property type="project" value="InterPro"/>
</dbReference>
<feature type="coiled-coil region" evidence="2">
    <location>
        <begin position="86"/>
        <end position="168"/>
    </location>
</feature>
<dbReference type="InterPro" id="IPR004882">
    <property type="entry name" value="Luc7-rel"/>
</dbReference>
<proteinExistence type="inferred from homology"/>
<keyword evidence="2" id="KW-0175">Coiled coil</keyword>
<comment type="similarity">
    <text evidence="1">Belongs to the Luc7 family.</text>
</comment>
<evidence type="ECO:0000256" key="1">
    <source>
        <dbReference type="ARBA" id="ARBA00005655"/>
    </source>
</evidence>
<dbReference type="EMBL" id="JAOPGA020001336">
    <property type="protein sequence ID" value="KAL0487370.1"/>
    <property type="molecule type" value="Genomic_DNA"/>
</dbReference>
<evidence type="ECO:0000313" key="4">
    <source>
        <dbReference type="EMBL" id="KAL0487370.1"/>
    </source>
</evidence>
<dbReference type="AlphaFoldDB" id="A0AAW2ZD76"/>
<feature type="region of interest" description="Disordered" evidence="3">
    <location>
        <begin position="222"/>
        <end position="372"/>
    </location>
</feature>
<feature type="compositionally biased region" description="Basic and acidic residues" evidence="3">
    <location>
        <begin position="275"/>
        <end position="363"/>
    </location>
</feature>
<sequence>MGVNRNGDRMNLIIQSFDDKRVCKYELAGLCPYKLFPNTKQDLGKCPYECCPVPEKFKKEYEDEKQNRNISRGFEKELEDLLTRLVEDCDDRISRAQRRLEAQKKNAITNEPIELRNVRTEMEAVTKQVEELFNSGQVEESQKLLERIEALNAEKDAIEQKMPQTKEQQLIVCEICAALLSVNESDQRLADHFAGKMHLGFQRVRDKLKELKDLRTFEARRQRDTTGRERGDIPAARERDLALWSTPSQDADKRRDGSSTIPPPSGNSSSSSTRSDYRDSSRRDFSYSDRSSRDSSYDNRRQSSRDSGRYSDSRRERDRERDGSSSRYRDSYSRYDDRDRGSSRYEDSSSRKRRRERSEDPSERSPSPHRKL</sequence>
<dbReference type="Proteomes" id="UP001431209">
    <property type="component" value="Unassembled WGS sequence"/>
</dbReference>
<organism evidence="4 5">
    <name type="scientific">Acrasis kona</name>
    <dbReference type="NCBI Taxonomy" id="1008807"/>
    <lineage>
        <taxon>Eukaryota</taxon>
        <taxon>Discoba</taxon>
        <taxon>Heterolobosea</taxon>
        <taxon>Tetramitia</taxon>
        <taxon>Eutetramitia</taxon>
        <taxon>Acrasidae</taxon>
        <taxon>Acrasis</taxon>
    </lineage>
</organism>
<evidence type="ECO:0000256" key="3">
    <source>
        <dbReference type="SAM" id="MobiDB-lite"/>
    </source>
</evidence>
<accession>A0AAW2ZD76</accession>
<dbReference type="PANTHER" id="PTHR12375">
    <property type="entry name" value="RNA-BINDING PROTEIN LUC7-RELATED"/>
    <property type="match status" value="1"/>
</dbReference>
<protein>
    <submittedName>
        <fullName evidence="4">Luc7l2</fullName>
    </submittedName>
</protein>
<evidence type="ECO:0000256" key="2">
    <source>
        <dbReference type="SAM" id="Coils"/>
    </source>
</evidence>
<comment type="caution">
    <text evidence="4">The sequence shown here is derived from an EMBL/GenBank/DDBJ whole genome shotgun (WGS) entry which is preliminary data.</text>
</comment>
<evidence type="ECO:0000313" key="5">
    <source>
        <dbReference type="Proteomes" id="UP001431209"/>
    </source>
</evidence>